<reference evidence="1 2" key="1">
    <citation type="journal article" date="2016" name="Front. Microbiol.">
        <title>Comparative Genomic Analysis Reveals a Diverse Repertoire of Genes Involved in Prokaryote-Eukaryote Interactions within the Pseudovibrio Genus.</title>
        <authorList>
            <person name="Romano S."/>
            <person name="Fernandez-Guerra A."/>
            <person name="Reen F.J."/>
            <person name="Glockner F.O."/>
            <person name="Crowley S.P."/>
            <person name="O'Sullivan O."/>
            <person name="Cotter P.D."/>
            <person name="Adams C."/>
            <person name="Dobson A.D."/>
            <person name="O'Gara F."/>
        </authorList>
    </citation>
    <scope>NUCLEOTIDE SEQUENCE [LARGE SCALE GENOMIC DNA]</scope>
    <source>
        <strain evidence="1 2">Ad2</strain>
    </source>
</reference>
<keyword evidence="2" id="KW-1185">Reference proteome</keyword>
<evidence type="ECO:0000313" key="2">
    <source>
        <dbReference type="Proteomes" id="UP000076577"/>
    </source>
</evidence>
<evidence type="ECO:0000313" key="1">
    <source>
        <dbReference type="EMBL" id="KZL19494.1"/>
    </source>
</evidence>
<dbReference type="Proteomes" id="UP000076577">
    <property type="component" value="Unassembled WGS sequence"/>
</dbReference>
<organism evidence="1 2">
    <name type="scientific">Pseudovibrio axinellae</name>
    <dbReference type="NCBI Taxonomy" id="989403"/>
    <lineage>
        <taxon>Bacteria</taxon>
        <taxon>Pseudomonadati</taxon>
        <taxon>Pseudomonadota</taxon>
        <taxon>Alphaproteobacteria</taxon>
        <taxon>Hyphomicrobiales</taxon>
        <taxon>Stappiaceae</taxon>
        <taxon>Pseudovibrio</taxon>
    </lineage>
</organism>
<dbReference type="AlphaFoldDB" id="A0A165Z459"/>
<proteinExistence type="predicted"/>
<name>A0A165Z459_9HYPH</name>
<dbReference type="PATRIC" id="fig|989403.3.peg.1895"/>
<sequence length="121" mass="14031">MQELRFHHVGIPTNERLPRADHNEKLKLTATGYFDGPYAVEWMNFDEDNSLPEIIKSIPHVAYVVDDLDEALKGKNVILPPQSPTENVLVAFILEGRNLIELMQFDKPEQEIWPHPNKFRL</sequence>
<protein>
    <submittedName>
        <fullName evidence="1">Uncharacterized protein</fullName>
    </submittedName>
</protein>
<dbReference type="OrthoDB" id="1986818at2"/>
<dbReference type="EMBL" id="LMCB01000013">
    <property type="protein sequence ID" value="KZL19494.1"/>
    <property type="molecule type" value="Genomic_DNA"/>
</dbReference>
<dbReference type="STRING" id="989403.SAMN05421798_102333"/>
<gene>
    <name evidence="1" type="ORF">PsAD2_01772</name>
</gene>
<dbReference type="RefSeq" id="WP_068004952.1">
    <property type="nucleotide sequence ID" value="NZ_FOFM01000002.1"/>
</dbReference>
<accession>A0A165Z459</accession>
<comment type="caution">
    <text evidence="1">The sequence shown here is derived from an EMBL/GenBank/DDBJ whole genome shotgun (WGS) entry which is preliminary data.</text>
</comment>